<evidence type="ECO:0000256" key="1">
    <source>
        <dbReference type="SAM" id="SignalP"/>
    </source>
</evidence>
<name>A0ABU3PHW8_9BURK</name>
<dbReference type="PROSITE" id="PS51257">
    <property type="entry name" value="PROKAR_LIPOPROTEIN"/>
    <property type="match status" value="1"/>
</dbReference>
<gene>
    <name evidence="2" type="ORF">RQP53_22970</name>
</gene>
<keyword evidence="3" id="KW-1185">Reference proteome</keyword>
<organism evidence="2 3">
    <name type="scientific">Roseateles aquae</name>
    <dbReference type="NCBI Taxonomy" id="3077235"/>
    <lineage>
        <taxon>Bacteria</taxon>
        <taxon>Pseudomonadati</taxon>
        <taxon>Pseudomonadota</taxon>
        <taxon>Betaproteobacteria</taxon>
        <taxon>Burkholderiales</taxon>
        <taxon>Sphaerotilaceae</taxon>
        <taxon>Roseateles</taxon>
    </lineage>
</organism>
<dbReference type="RefSeq" id="WP_315653050.1">
    <property type="nucleotide sequence ID" value="NZ_JAVXZY010000013.1"/>
</dbReference>
<reference evidence="2" key="1">
    <citation type="submission" date="2023-09" db="EMBL/GenBank/DDBJ databases">
        <title>Paucibacter sp. APW11 Genome sequencing and assembly.</title>
        <authorList>
            <person name="Kim I."/>
        </authorList>
    </citation>
    <scope>NUCLEOTIDE SEQUENCE</scope>
    <source>
        <strain evidence="2">APW11</strain>
    </source>
</reference>
<dbReference type="Pfam" id="PF11249">
    <property type="entry name" value="DUF3047"/>
    <property type="match status" value="1"/>
</dbReference>
<protein>
    <submittedName>
        <fullName evidence="2">DUF3047 domain-containing protein</fullName>
    </submittedName>
</protein>
<proteinExistence type="predicted"/>
<dbReference type="InterPro" id="IPR021409">
    <property type="entry name" value="DUF3047"/>
</dbReference>
<keyword evidence="1" id="KW-0732">Signal</keyword>
<sequence>MFELRPIHFFALLAVFGVLQACSVAPTRHETSPSAALNGVLQDWSPRELPGKAPTRYSLSERAGRPCVLAQADASASLLRRPMHVQRERLSAVEFHWWIERFEAGSHRPTEGADDAAARLVLAFDGDDSSLSLRNRMMFELARAVTGEAPPYATLMYVWDMRAAPGTLIINAHTDRVRQIVMGSGRPDKPGWQHFRRDVAADFRLAFGEAPGTLIGMALMTDADNIRGRAQACYGDVLFLDAAAEAQSLAGSLRF</sequence>
<evidence type="ECO:0000313" key="2">
    <source>
        <dbReference type="EMBL" id="MDT9002160.1"/>
    </source>
</evidence>
<feature type="chain" id="PRO_5046983470" evidence="1">
    <location>
        <begin position="22"/>
        <end position="255"/>
    </location>
</feature>
<accession>A0ABU3PHW8</accession>
<evidence type="ECO:0000313" key="3">
    <source>
        <dbReference type="Proteomes" id="UP001246372"/>
    </source>
</evidence>
<comment type="caution">
    <text evidence="2">The sequence shown here is derived from an EMBL/GenBank/DDBJ whole genome shotgun (WGS) entry which is preliminary data.</text>
</comment>
<dbReference type="Proteomes" id="UP001246372">
    <property type="component" value="Unassembled WGS sequence"/>
</dbReference>
<feature type="signal peptide" evidence="1">
    <location>
        <begin position="1"/>
        <end position="21"/>
    </location>
</feature>
<dbReference type="EMBL" id="JAVXZY010000013">
    <property type="protein sequence ID" value="MDT9002160.1"/>
    <property type="molecule type" value="Genomic_DNA"/>
</dbReference>